<evidence type="ECO:0000256" key="8">
    <source>
        <dbReference type="ARBA" id="ARBA00023163"/>
    </source>
</evidence>
<keyword evidence="5" id="KW-0805">Transcription regulation</keyword>
<comment type="subcellular location">
    <subcellularLocation>
        <location evidence="1">Cytoplasm</location>
    </subcellularLocation>
</comment>
<keyword evidence="3 9" id="KW-0597">Phosphoprotein</keyword>
<dbReference type="SMART" id="SM00448">
    <property type="entry name" value="REC"/>
    <property type="match status" value="1"/>
</dbReference>
<evidence type="ECO:0000256" key="10">
    <source>
        <dbReference type="PROSITE-ProRule" id="PRU01091"/>
    </source>
</evidence>
<dbReference type="PROSITE" id="PS50110">
    <property type="entry name" value="RESPONSE_REGULATORY"/>
    <property type="match status" value="1"/>
</dbReference>
<evidence type="ECO:0000259" key="12">
    <source>
        <dbReference type="PROSITE" id="PS51755"/>
    </source>
</evidence>
<dbReference type="CDD" id="cd17574">
    <property type="entry name" value="REC_OmpR"/>
    <property type="match status" value="1"/>
</dbReference>
<dbReference type="SUPFAM" id="SSF52172">
    <property type="entry name" value="CheY-like"/>
    <property type="match status" value="1"/>
</dbReference>
<accession>A0A5S5CDE9</accession>
<dbReference type="PROSITE" id="PS51755">
    <property type="entry name" value="OMPR_PHOB"/>
    <property type="match status" value="1"/>
</dbReference>
<evidence type="ECO:0000256" key="2">
    <source>
        <dbReference type="ARBA" id="ARBA00022490"/>
    </source>
</evidence>
<evidence type="ECO:0000256" key="4">
    <source>
        <dbReference type="ARBA" id="ARBA00023012"/>
    </source>
</evidence>
<dbReference type="Pfam" id="PF00486">
    <property type="entry name" value="Trans_reg_C"/>
    <property type="match status" value="1"/>
</dbReference>
<dbReference type="CDD" id="cd00383">
    <property type="entry name" value="trans_reg_C"/>
    <property type="match status" value="1"/>
</dbReference>
<keyword evidence="2" id="KW-0963">Cytoplasm</keyword>
<evidence type="ECO:0000256" key="5">
    <source>
        <dbReference type="ARBA" id="ARBA00023015"/>
    </source>
</evidence>
<name>A0A5S5CDE9_9BACL</name>
<reference evidence="13 14" key="1">
    <citation type="submission" date="2019-07" db="EMBL/GenBank/DDBJ databases">
        <title>Genomic Encyclopedia of Type Strains, Phase III (KMG-III): the genomes of soil and plant-associated and newly described type strains.</title>
        <authorList>
            <person name="Whitman W."/>
        </authorList>
    </citation>
    <scope>NUCLEOTIDE SEQUENCE [LARGE SCALE GENOMIC DNA]</scope>
    <source>
        <strain evidence="13 14">BL24</strain>
    </source>
</reference>
<dbReference type="InterPro" id="IPR036388">
    <property type="entry name" value="WH-like_DNA-bd_sf"/>
</dbReference>
<keyword evidence="6 10" id="KW-0238">DNA-binding</keyword>
<dbReference type="PANTHER" id="PTHR48111:SF44">
    <property type="entry name" value="TRANSCRIPTIONAL REGULATORY PROTEIN RESD"/>
    <property type="match status" value="1"/>
</dbReference>
<evidence type="ECO:0000256" key="7">
    <source>
        <dbReference type="ARBA" id="ARBA00023159"/>
    </source>
</evidence>
<dbReference type="GO" id="GO:0005829">
    <property type="term" value="C:cytosol"/>
    <property type="evidence" value="ECO:0007669"/>
    <property type="project" value="TreeGrafter"/>
</dbReference>
<gene>
    <name evidence="13" type="ORF">BCM02_103194</name>
</gene>
<evidence type="ECO:0000256" key="9">
    <source>
        <dbReference type="PROSITE-ProRule" id="PRU00169"/>
    </source>
</evidence>
<evidence type="ECO:0000259" key="11">
    <source>
        <dbReference type="PROSITE" id="PS50110"/>
    </source>
</evidence>
<protein>
    <submittedName>
        <fullName evidence="13">Two-component system response regulator ResD</fullName>
    </submittedName>
</protein>
<comment type="caution">
    <text evidence="13">The sequence shown here is derived from an EMBL/GenBank/DDBJ whole genome shotgun (WGS) entry which is preliminary data.</text>
</comment>
<dbReference type="Gene3D" id="6.10.250.690">
    <property type="match status" value="1"/>
</dbReference>
<dbReference type="Pfam" id="PF00072">
    <property type="entry name" value="Response_reg"/>
    <property type="match status" value="1"/>
</dbReference>
<dbReference type="SUPFAM" id="SSF46894">
    <property type="entry name" value="C-terminal effector domain of the bipartite response regulators"/>
    <property type="match status" value="1"/>
</dbReference>
<evidence type="ECO:0000256" key="6">
    <source>
        <dbReference type="ARBA" id="ARBA00023125"/>
    </source>
</evidence>
<keyword evidence="4" id="KW-0902">Two-component regulatory system</keyword>
<dbReference type="Proteomes" id="UP000323257">
    <property type="component" value="Unassembled WGS sequence"/>
</dbReference>
<feature type="domain" description="Response regulatory" evidence="11">
    <location>
        <begin position="8"/>
        <end position="121"/>
    </location>
</feature>
<dbReference type="InterPro" id="IPR001789">
    <property type="entry name" value="Sig_transdc_resp-reg_receiver"/>
</dbReference>
<organism evidence="13 14">
    <name type="scientific">Paenibacillus methanolicus</name>
    <dbReference type="NCBI Taxonomy" id="582686"/>
    <lineage>
        <taxon>Bacteria</taxon>
        <taxon>Bacillati</taxon>
        <taxon>Bacillota</taxon>
        <taxon>Bacilli</taxon>
        <taxon>Bacillales</taxon>
        <taxon>Paenibacillaceae</taxon>
        <taxon>Paenibacillus</taxon>
    </lineage>
</organism>
<dbReference type="InterPro" id="IPR011006">
    <property type="entry name" value="CheY-like_superfamily"/>
</dbReference>
<dbReference type="GO" id="GO:0032993">
    <property type="term" value="C:protein-DNA complex"/>
    <property type="evidence" value="ECO:0007669"/>
    <property type="project" value="TreeGrafter"/>
</dbReference>
<dbReference type="GO" id="GO:0000976">
    <property type="term" value="F:transcription cis-regulatory region binding"/>
    <property type="evidence" value="ECO:0007669"/>
    <property type="project" value="TreeGrafter"/>
</dbReference>
<feature type="DNA-binding region" description="OmpR/PhoB-type" evidence="10">
    <location>
        <begin position="136"/>
        <end position="238"/>
    </location>
</feature>
<dbReference type="InterPro" id="IPR001867">
    <property type="entry name" value="OmpR/PhoB-type_DNA-bd"/>
</dbReference>
<evidence type="ECO:0000256" key="3">
    <source>
        <dbReference type="ARBA" id="ARBA00022553"/>
    </source>
</evidence>
<dbReference type="SMART" id="SM00862">
    <property type="entry name" value="Trans_reg_C"/>
    <property type="match status" value="1"/>
</dbReference>
<dbReference type="AlphaFoldDB" id="A0A5S5CDE9"/>
<feature type="modified residue" description="4-aspartylphosphate" evidence="9">
    <location>
        <position position="57"/>
    </location>
</feature>
<keyword evidence="14" id="KW-1185">Reference proteome</keyword>
<evidence type="ECO:0000256" key="1">
    <source>
        <dbReference type="ARBA" id="ARBA00004496"/>
    </source>
</evidence>
<keyword evidence="7" id="KW-0010">Activator</keyword>
<dbReference type="InterPro" id="IPR016032">
    <property type="entry name" value="Sig_transdc_resp-reg_C-effctor"/>
</dbReference>
<dbReference type="Gene3D" id="1.10.10.10">
    <property type="entry name" value="Winged helix-like DNA-binding domain superfamily/Winged helix DNA-binding domain"/>
    <property type="match status" value="1"/>
</dbReference>
<sequence>MNMRQPERILLVDDEKRIRNLLRLYLEKESFLIEEAADGIEAIRKIRANDYQLIVLDLMLPGMNGIEVCRSIREMKRTPVMMVTAQGDEFGKIKGFEAGADDYVTKPFSPRELVLRVKAILNRTSGMNPEILAIPANKLVFPFLSIDTLARQVLVQDTEIRLTLKEYELLYFLARNAGIAYTREDLLRAVWRNETANKSEYRTVDTHVKRIREKLNAAADEAGKMVYTVWGLGYSLRP</sequence>
<dbReference type="FunFam" id="3.40.50.2300:FF:000001">
    <property type="entry name" value="DNA-binding response regulator PhoB"/>
    <property type="match status" value="1"/>
</dbReference>
<dbReference type="GO" id="GO:0000156">
    <property type="term" value="F:phosphorelay response regulator activity"/>
    <property type="evidence" value="ECO:0007669"/>
    <property type="project" value="TreeGrafter"/>
</dbReference>
<dbReference type="InterPro" id="IPR039420">
    <property type="entry name" value="WalR-like"/>
</dbReference>
<dbReference type="GO" id="GO:0006355">
    <property type="term" value="P:regulation of DNA-templated transcription"/>
    <property type="evidence" value="ECO:0007669"/>
    <property type="project" value="InterPro"/>
</dbReference>
<proteinExistence type="predicted"/>
<evidence type="ECO:0000313" key="13">
    <source>
        <dbReference type="EMBL" id="TYP76532.1"/>
    </source>
</evidence>
<dbReference type="EMBL" id="VNHS01000003">
    <property type="protein sequence ID" value="TYP76532.1"/>
    <property type="molecule type" value="Genomic_DNA"/>
</dbReference>
<feature type="domain" description="OmpR/PhoB-type" evidence="12">
    <location>
        <begin position="136"/>
        <end position="238"/>
    </location>
</feature>
<keyword evidence="8" id="KW-0804">Transcription</keyword>
<dbReference type="Gene3D" id="3.40.50.2300">
    <property type="match status" value="1"/>
</dbReference>
<evidence type="ECO:0000313" key="14">
    <source>
        <dbReference type="Proteomes" id="UP000323257"/>
    </source>
</evidence>
<dbReference type="PANTHER" id="PTHR48111">
    <property type="entry name" value="REGULATOR OF RPOS"/>
    <property type="match status" value="1"/>
</dbReference>